<dbReference type="HOGENOM" id="CLU_1778093_0_0_1"/>
<name>A0A0D0BIQ7_9AGAM</name>
<gene>
    <name evidence="2" type="ORF">CY34DRAFT_77006</name>
</gene>
<accession>A0A0D0BIQ7</accession>
<sequence length="149" mass="16687">MQTPEAKKRCRHAPSCYKFLSRSRREKHYATADPNEALCSDSGSSDSEAEEDSQLSSAIIQDAVSSHSSHHTDESSDSESSLDVTSSDGSAEAHDLYDFNEDDIDHHAIMTIDNMILELEDWQGPTKARETYDLRMYSYSNMNVNSNVT</sequence>
<reference evidence="3" key="2">
    <citation type="submission" date="2015-01" db="EMBL/GenBank/DDBJ databases">
        <title>Evolutionary Origins and Diversification of the Mycorrhizal Mutualists.</title>
        <authorList>
            <consortium name="DOE Joint Genome Institute"/>
            <consortium name="Mycorrhizal Genomics Consortium"/>
            <person name="Kohler A."/>
            <person name="Kuo A."/>
            <person name="Nagy L.G."/>
            <person name="Floudas D."/>
            <person name="Copeland A."/>
            <person name="Barry K.W."/>
            <person name="Cichocki N."/>
            <person name="Veneault-Fourrey C."/>
            <person name="LaButti K."/>
            <person name="Lindquist E.A."/>
            <person name="Lipzen A."/>
            <person name="Lundell T."/>
            <person name="Morin E."/>
            <person name="Murat C."/>
            <person name="Riley R."/>
            <person name="Ohm R."/>
            <person name="Sun H."/>
            <person name="Tunlid A."/>
            <person name="Henrissat B."/>
            <person name="Grigoriev I.V."/>
            <person name="Hibbett D.S."/>
            <person name="Martin F."/>
        </authorList>
    </citation>
    <scope>NUCLEOTIDE SEQUENCE [LARGE SCALE GENOMIC DNA]</scope>
    <source>
        <strain evidence="3">UH-Slu-Lm8-n1</strain>
    </source>
</reference>
<reference evidence="2 3" key="1">
    <citation type="submission" date="2014-04" db="EMBL/GenBank/DDBJ databases">
        <authorList>
            <consortium name="DOE Joint Genome Institute"/>
            <person name="Kuo A."/>
            <person name="Ruytinx J."/>
            <person name="Rineau F."/>
            <person name="Colpaert J."/>
            <person name="Kohler A."/>
            <person name="Nagy L.G."/>
            <person name="Floudas D."/>
            <person name="Copeland A."/>
            <person name="Barry K.W."/>
            <person name="Cichocki N."/>
            <person name="Veneault-Fourrey C."/>
            <person name="LaButti K."/>
            <person name="Lindquist E.A."/>
            <person name="Lipzen A."/>
            <person name="Lundell T."/>
            <person name="Morin E."/>
            <person name="Murat C."/>
            <person name="Sun H."/>
            <person name="Tunlid A."/>
            <person name="Henrissat B."/>
            <person name="Grigoriev I.V."/>
            <person name="Hibbett D.S."/>
            <person name="Martin F."/>
            <person name="Nordberg H.P."/>
            <person name="Cantor M.N."/>
            <person name="Hua S.X."/>
        </authorList>
    </citation>
    <scope>NUCLEOTIDE SEQUENCE [LARGE SCALE GENOMIC DNA]</scope>
    <source>
        <strain evidence="2 3">UH-Slu-Lm8-n1</strain>
    </source>
</reference>
<dbReference type="InParanoid" id="A0A0D0BIQ7"/>
<proteinExistence type="predicted"/>
<organism evidence="2 3">
    <name type="scientific">Suillus luteus UH-Slu-Lm8-n1</name>
    <dbReference type="NCBI Taxonomy" id="930992"/>
    <lineage>
        <taxon>Eukaryota</taxon>
        <taxon>Fungi</taxon>
        <taxon>Dikarya</taxon>
        <taxon>Basidiomycota</taxon>
        <taxon>Agaricomycotina</taxon>
        <taxon>Agaricomycetes</taxon>
        <taxon>Agaricomycetidae</taxon>
        <taxon>Boletales</taxon>
        <taxon>Suillineae</taxon>
        <taxon>Suillaceae</taxon>
        <taxon>Suillus</taxon>
    </lineage>
</organism>
<evidence type="ECO:0000256" key="1">
    <source>
        <dbReference type="SAM" id="MobiDB-lite"/>
    </source>
</evidence>
<dbReference type="OrthoDB" id="2644551at2759"/>
<keyword evidence="3" id="KW-1185">Reference proteome</keyword>
<protein>
    <submittedName>
        <fullName evidence="2">Uncharacterized protein</fullName>
    </submittedName>
</protein>
<dbReference type="EMBL" id="KN835166">
    <property type="protein sequence ID" value="KIK45882.1"/>
    <property type="molecule type" value="Genomic_DNA"/>
</dbReference>
<dbReference type="AlphaFoldDB" id="A0A0D0BIQ7"/>
<evidence type="ECO:0000313" key="3">
    <source>
        <dbReference type="Proteomes" id="UP000054485"/>
    </source>
</evidence>
<dbReference type="Proteomes" id="UP000054485">
    <property type="component" value="Unassembled WGS sequence"/>
</dbReference>
<feature type="region of interest" description="Disordered" evidence="1">
    <location>
        <begin position="25"/>
        <end position="97"/>
    </location>
</feature>
<feature type="compositionally biased region" description="Low complexity" evidence="1">
    <location>
        <begin position="78"/>
        <end position="90"/>
    </location>
</feature>
<evidence type="ECO:0000313" key="2">
    <source>
        <dbReference type="EMBL" id="KIK45882.1"/>
    </source>
</evidence>